<reference evidence="4 5" key="1">
    <citation type="submission" date="2023-01" db="EMBL/GenBank/DDBJ databases">
        <title>Novel diversity within Roseofilum (Cyanobacteria; Desertifilaceae) from marine benthic mats with descriptions of four novel species.</title>
        <authorList>
            <person name="Wang Y."/>
            <person name="Berthold D.E."/>
            <person name="Hu J."/>
            <person name="Lefler F.W."/>
            <person name="Laughinghouse H.D. IV."/>
        </authorList>
    </citation>
    <scope>NUCLEOTIDE SEQUENCE [LARGE SCALE GENOMIC DNA]</scope>
    <source>
        <strain evidence="4 5">BLCC-M154</strain>
    </source>
</reference>
<dbReference type="SMART" id="SM00448">
    <property type="entry name" value="REC"/>
    <property type="match status" value="1"/>
</dbReference>
<dbReference type="Pfam" id="PF00072">
    <property type="entry name" value="Response_reg"/>
    <property type="match status" value="1"/>
</dbReference>
<evidence type="ECO:0000313" key="5">
    <source>
        <dbReference type="Proteomes" id="UP001235303"/>
    </source>
</evidence>
<feature type="modified residue" description="4-aspartylphosphate" evidence="2">
    <location>
        <position position="53"/>
    </location>
</feature>
<dbReference type="PANTHER" id="PTHR44591:SF23">
    <property type="entry name" value="CHEY SUBFAMILY"/>
    <property type="match status" value="1"/>
</dbReference>
<sequence length="126" mass="14742">MYPKILLIEQTGELRELLNEIRSFATFNFISTTEPSLALQLCDHLSPNMIFVDFELPELHGYEFSQQVNGSFERPHIPLIAVIHPAHIIEHRKSLYTVDNYLFKPVNIDQLRQNIQTYLLDQPTYV</sequence>
<proteinExistence type="predicted"/>
<accession>A0ABT7ARJ1</accession>
<feature type="domain" description="Response regulatory" evidence="3">
    <location>
        <begin position="4"/>
        <end position="119"/>
    </location>
</feature>
<dbReference type="InterPro" id="IPR011006">
    <property type="entry name" value="CheY-like_superfamily"/>
</dbReference>
<dbReference type="Gene3D" id="3.40.50.2300">
    <property type="match status" value="1"/>
</dbReference>
<dbReference type="InterPro" id="IPR001789">
    <property type="entry name" value="Sig_transdc_resp-reg_receiver"/>
</dbReference>
<name>A0ABT7ARJ1_9CYAN</name>
<dbReference type="PROSITE" id="PS50110">
    <property type="entry name" value="RESPONSE_REGULATORY"/>
    <property type="match status" value="1"/>
</dbReference>
<evidence type="ECO:0000256" key="1">
    <source>
        <dbReference type="ARBA" id="ARBA00022553"/>
    </source>
</evidence>
<dbReference type="RefSeq" id="WP_283752800.1">
    <property type="nucleotide sequence ID" value="NZ_JAQOSP010000041.1"/>
</dbReference>
<dbReference type="InterPro" id="IPR050595">
    <property type="entry name" value="Bact_response_regulator"/>
</dbReference>
<evidence type="ECO:0000313" key="4">
    <source>
        <dbReference type="EMBL" id="MDJ1169039.1"/>
    </source>
</evidence>
<dbReference type="EMBL" id="JAQOSP010000041">
    <property type="protein sequence ID" value="MDJ1169039.1"/>
    <property type="molecule type" value="Genomic_DNA"/>
</dbReference>
<keyword evidence="1 2" id="KW-0597">Phosphoprotein</keyword>
<organism evidence="4 5">
    <name type="scientific">Roseofilum acuticapitatum BLCC-M154</name>
    <dbReference type="NCBI Taxonomy" id="3022444"/>
    <lineage>
        <taxon>Bacteria</taxon>
        <taxon>Bacillati</taxon>
        <taxon>Cyanobacteriota</taxon>
        <taxon>Cyanophyceae</taxon>
        <taxon>Desertifilales</taxon>
        <taxon>Desertifilaceae</taxon>
        <taxon>Roseofilum</taxon>
        <taxon>Roseofilum acuticapitatum</taxon>
    </lineage>
</organism>
<comment type="caution">
    <text evidence="4">The sequence shown here is derived from an EMBL/GenBank/DDBJ whole genome shotgun (WGS) entry which is preliminary data.</text>
</comment>
<evidence type="ECO:0000259" key="3">
    <source>
        <dbReference type="PROSITE" id="PS50110"/>
    </source>
</evidence>
<gene>
    <name evidence="4" type="ORF">PMG71_06335</name>
</gene>
<keyword evidence="5" id="KW-1185">Reference proteome</keyword>
<dbReference type="Proteomes" id="UP001235303">
    <property type="component" value="Unassembled WGS sequence"/>
</dbReference>
<evidence type="ECO:0000256" key="2">
    <source>
        <dbReference type="PROSITE-ProRule" id="PRU00169"/>
    </source>
</evidence>
<protein>
    <submittedName>
        <fullName evidence="4">Response regulator</fullName>
    </submittedName>
</protein>
<dbReference type="SUPFAM" id="SSF52172">
    <property type="entry name" value="CheY-like"/>
    <property type="match status" value="1"/>
</dbReference>
<dbReference type="PANTHER" id="PTHR44591">
    <property type="entry name" value="STRESS RESPONSE REGULATOR PROTEIN 1"/>
    <property type="match status" value="1"/>
</dbReference>